<reference evidence="1 2" key="1">
    <citation type="submission" date="2021-04" db="EMBL/GenBank/DDBJ databases">
        <title>Whole genome sequence of Jiella sp. KSK16Y-1.</title>
        <authorList>
            <person name="Tuo L."/>
        </authorList>
    </citation>
    <scope>NUCLEOTIDE SEQUENCE [LARGE SCALE GENOMIC DNA]</scope>
    <source>
        <strain evidence="1 2">KSK16Y-1</strain>
    </source>
</reference>
<protein>
    <submittedName>
        <fullName evidence="1">Plasmid mobilization relaxosome protein MobC</fullName>
    </submittedName>
</protein>
<comment type="caution">
    <text evidence="1">The sequence shown here is derived from an EMBL/GenBank/DDBJ whole genome shotgun (WGS) entry which is preliminary data.</text>
</comment>
<accession>A0ABS4BQ77</accession>
<keyword evidence="2" id="KW-1185">Reference proteome</keyword>
<dbReference type="InterPro" id="IPR053842">
    <property type="entry name" value="NikA-like"/>
</dbReference>
<evidence type="ECO:0000313" key="2">
    <source>
        <dbReference type="Proteomes" id="UP000678276"/>
    </source>
</evidence>
<organism evidence="1 2">
    <name type="scientific">Jiella mangrovi</name>
    <dbReference type="NCBI Taxonomy" id="2821407"/>
    <lineage>
        <taxon>Bacteria</taxon>
        <taxon>Pseudomonadati</taxon>
        <taxon>Pseudomonadota</taxon>
        <taxon>Alphaproteobacteria</taxon>
        <taxon>Hyphomicrobiales</taxon>
        <taxon>Aurantimonadaceae</taxon>
        <taxon>Jiella</taxon>
    </lineage>
</organism>
<gene>
    <name evidence="1" type="primary">mobC</name>
    <name evidence="1" type="ORF">J6595_22210</name>
</gene>
<dbReference type="Proteomes" id="UP000678276">
    <property type="component" value="Unassembled WGS sequence"/>
</dbReference>
<evidence type="ECO:0000313" key="1">
    <source>
        <dbReference type="EMBL" id="MBP0618305.1"/>
    </source>
</evidence>
<dbReference type="RefSeq" id="WP_209597928.1">
    <property type="nucleotide sequence ID" value="NZ_JAGJCF010000032.1"/>
</dbReference>
<name>A0ABS4BQ77_9HYPH</name>
<proteinExistence type="predicted"/>
<dbReference type="EMBL" id="JAGJCF010000032">
    <property type="protein sequence ID" value="MBP0618305.1"/>
    <property type="molecule type" value="Genomic_DNA"/>
</dbReference>
<dbReference type="Pfam" id="PF21983">
    <property type="entry name" value="NikA-like"/>
    <property type="match status" value="1"/>
</dbReference>
<sequence>MARPRKSPDDLRDVRTVVLLTEAERAELENRASAFGLPMSEYVRRQALGRAMPATKAAEAHRAKLATALLRIGVNLNQIAKHVNAGRTAPYHLPDLINEIRGHVTRLTFHESGQDRSR</sequence>